<evidence type="ECO:0000256" key="4">
    <source>
        <dbReference type="ARBA" id="ARBA00022692"/>
    </source>
</evidence>
<gene>
    <name evidence="14" type="ORF">PAXINDRAFT_82373</name>
</gene>
<organism evidence="14 15">
    <name type="scientific">Paxillus involutus ATCC 200175</name>
    <dbReference type="NCBI Taxonomy" id="664439"/>
    <lineage>
        <taxon>Eukaryota</taxon>
        <taxon>Fungi</taxon>
        <taxon>Dikarya</taxon>
        <taxon>Basidiomycota</taxon>
        <taxon>Agaricomycotina</taxon>
        <taxon>Agaricomycetes</taxon>
        <taxon>Agaricomycetidae</taxon>
        <taxon>Boletales</taxon>
        <taxon>Paxilineae</taxon>
        <taxon>Paxillaceae</taxon>
        <taxon>Paxillus</taxon>
    </lineage>
</organism>
<evidence type="ECO:0000256" key="3">
    <source>
        <dbReference type="ARBA" id="ARBA00018116"/>
    </source>
</evidence>
<dbReference type="EMBL" id="KN819359">
    <property type="protein sequence ID" value="KIJ12785.1"/>
    <property type="molecule type" value="Genomic_DNA"/>
</dbReference>
<evidence type="ECO:0000256" key="11">
    <source>
        <dbReference type="RuleBase" id="RU363000"/>
    </source>
</evidence>
<evidence type="ECO:0000256" key="8">
    <source>
        <dbReference type="ARBA" id="ARBA00023128"/>
    </source>
</evidence>
<evidence type="ECO:0000256" key="12">
    <source>
        <dbReference type="SAM" id="Coils"/>
    </source>
</evidence>
<comment type="subcellular location">
    <subcellularLocation>
        <location evidence="1 11">Mitochondrion inner membrane</location>
        <topology evidence="1 11">Single-pass membrane protein</topology>
    </subcellularLocation>
</comment>
<comment type="function">
    <text evidence="10">Component of the MICOS complex, a large protein complex of the mitochondrial inner membrane that plays crucial roles in the maintenance of crista junctions, inner membrane architecture, and formation of contact sites to the outer membrane. Plays a role in keeping cristae membranes connected to the inner boundary membrane. Also promotes protein import via the mitochondrial intermembrane space assembly (MIA) pathway.</text>
</comment>
<evidence type="ECO:0000256" key="2">
    <source>
        <dbReference type="ARBA" id="ARBA00010877"/>
    </source>
</evidence>
<accession>A0A0C9TB25</accession>
<dbReference type="InterPro" id="IPR019133">
    <property type="entry name" value="MIC60"/>
</dbReference>
<feature type="transmembrane region" description="Helical" evidence="11">
    <location>
        <begin position="42"/>
        <end position="62"/>
    </location>
</feature>
<evidence type="ECO:0000313" key="15">
    <source>
        <dbReference type="Proteomes" id="UP000053647"/>
    </source>
</evidence>
<comment type="subunit">
    <text evidence="11">Component of the mitochondrial contact site and cristae organizing system (MICOS) complex.</text>
</comment>
<evidence type="ECO:0000256" key="10">
    <source>
        <dbReference type="ARBA" id="ARBA00025571"/>
    </source>
</evidence>
<evidence type="ECO:0000256" key="9">
    <source>
        <dbReference type="ARBA" id="ARBA00023136"/>
    </source>
</evidence>
<dbReference type="OrthoDB" id="10261039at2759"/>
<keyword evidence="7 12" id="KW-0175">Coiled coil</keyword>
<keyword evidence="8 11" id="KW-0496">Mitochondrion</keyword>
<dbReference type="GO" id="GO:0042407">
    <property type="term" value="P:cristae formation"/>
    <property type="evidence" value="ECO:0007669"/>
    <property type="project" value="TreeGrafter"/>
</dbReference>
<dbReference type="Proteomes" id="UP000053647">
    <property type="component" value="Unassembled WGS sequence"/>
</dbReference>
<reference evidence="14 15" key="1">
    <citation type="submission" date="2014-06" db="EMBL/GenBank/DDBJ databases">
        <authorList>
            <consortium name="DOE Joint Genome Institute"/>
            <person name="Kuo A."/>
            <person name="Kohler A."/>
            <person name="Nagy L.G."/>
            <person name="Floudas D."/>
            <person name="Copeland A."/>
            <person name="Barry K.W."/>
            <person name="Cichocki N."/>
            <person name="Veneault-Fourrey C."/>
            <person name="LaButti K."/>
            <person name="Lindquist E.A."/>
            <person name="Lipzen A."/>
            <person name="Lundell T."/>
            <person name="Morin E."/>
            <person name="Murat C."/>
            <person name="Sun H."/>
            <person name="Tunlid A."/>
            <person name="Henrissat B."/>
            <person name="Grigoriev I.V."/>
            <person name="Hibbett D.S."/>
            <person name="Martin F."/>
            <person name="Nordberg H.P."/>
            <person name="Cantor M.N."/>
            <person name="Hua S.X."/>
        </authorList>
    </citation>
    <scope>NUCLEOTIDE SEQUENCE [LARGE SCALE GENOMIC DNA]</scope>
    <source>
        <strain evidence="14 15">ATCC 200175</strain>
    </source>
</reference>
<keyword evidence="5 11" id="KW-0999">Mitochondrion inner membrane</keyword>
<dbReference type="PANTHER" id="PTHR15415">
    <property type="entry name" value="MITOFILIN"/>
    <property type="match status" value="1"/>
</dbReference>
<evidence type="ECO:0000256" key="13">
    <source>
        <dbReference type="SAM" id="MobiDB-lite"/>
    </source>
</evidence>
<keyword evidence="6 11" id="KW-1133">Transmembrane helix</keyword>
<feature type="region of interest" description="Disordered" evidence="13">
    <location>
        <begin position="248"/>
        <end position="269"/>
    </location>
</feature>
<comment type="similarity">
    <text evidence="2 11">Belongs to the MICOS complex subunit Mic60 family.</text>
</comment>
<evidence type="ECO:0000256" key="5">
    <source>
        <dbReference type="ARBA" id="ARBA00022792"/>
    </source>
</evidence>
<keyword evidence="15" id="KW-1185">Reference proteome</keyword>
<dbReference type="PANTHER" id="PTHR15415:SF7">
    <property type="entry name" value="MICOS COMPLEX SUBUNIT MIC60"/>
    <property type="match status" value="1"/>
</dbReference>
<keyword evidence="4 11" id="KW-0812">Transmembrane</keyword>
<evidence type="ECO:0000256" key="6">
    <source>
        <dbReference type="ARBA" id="ARBA00022989"/>
    </source>
</evidence>
<keyword evidence="9 11" id="KW-0472">Membrane</keyword>
<proteinExistence type="inferred from homology"/>
<dbReference type="AlphaFoldDB" id="A0A0C9TB25"/>
<dbReference type="HOGENOM" id="CLU_008024_1_1_1"/>
<name>A0A0C9TB25_PAXIN</name>
<feature type="compositionally biased region" description="Basic and acidic residues" evidence="13">
    <location>
        <begin position="125"/>
        <end position="144"/>
    </location>
</feature>
<sequence length="657" mass="72714">MYRVFSVRKQAAGRGLLTATRRRLTTTTTTPPKKAKSIARRLLFYSVTATGTFYIGSTFVSYENPQYRQLFTQNVPFGKDLIEYGEEHHWDDLTVQQAVVSTVDAAQTVANFIQKQLGYAPPEGADAKSKATAHDGKKSVLSETKERVKSAAATLKTAVNKTREEVTPEGTAQANAIAKHRAAQFADELDDLIRKAEAALAGKPIDSLPEATTTVAPPPPSDVELVIVSEKSDKNVYAAPLPIGFEPPPGFSRPSAPKPAPKAAAPSISPADVPAPVPLPLLAPAVLEVAVSEPVISHLAGTIDNLASYLNSNPAAAEKAKDVLETARNDLTQLASRFDQVREDEQRQLEAKLDEQAREYTTKLLELEIEAQDKLDLQKEDYEKYVEEEKAKFAQVYREKLDHEIKLQTILLNERLKEEVIAQGIELQRRWIREVKVKVEEERGGRLARLDELATDLKRLERLTLDNSSYLDENIRLHGMWTALRAMHAAIEAPVRKSFREELRVLRHIAVAKDDPVASVALESLESSDIPDVGVEPFADLASWFTTSVAPRVSNVALVPDQDAGVLSHLASHLLSSFRFQRYGFTPGSDVLSVLSRAEYYMNEKDLDSATRELNQLTGTAKELLHDWLEAARRRLEVQQALEVIQAQATLASLLVV</sequence>
<protein>
    <recommendedName>
        <fullName evidence="3 11">MICOS complex subunit MIC60</fullName>
    </recommendedName>
    <alternativeName>
        <fullName evidence="11">Mitofilin</fullName>
    </alternativeName>
</protein>
<evidence type="ECO:0000256" key="7">
    <source>
        <dbReference type="ARBA" id="ARBA00023054"/>
    </source>
</evidence>
<evidence type="ECO:0000256" key="1">
    <source>
        <dbReference type="ARBA" id="ARBA00004434"/>
    </source>
</evidence>
<dbReference type="GO" id="GO:0061617">
    <property type="term" value="C:MICOS complex"/>
    <property type="evidence" value="ECO:0007669"/>
    <property type="project" value="TreeGrafter"/>
</dbReference>
<feature type="region of interest" description="Disordered" evidence="13">
    <location>
        <begin position="123"/>
        <end position="144"/>
    </location>
</feature>
<feature type="coiled-coil region" evidence="12">
    <location>
        <begin position="317"/>
        <end position="370"/>
    </location>
</feature>
<reference evidence="15" key="2">
    <citation type="submission" date="2015-01" db="EMBL/GenBank/DDBJ databases">
        <title>Evolutionary Origins and Diversification of the Mycorrhizal Mutualists.</title>
        <authorList>
            <consortium name="DOE Joint Genome Institute"/>
            <consortium name="Mycorrhizal Genomics Consortium"/>
            <person name="Kohler A."/>
            <person name="Kuo A."/>
            <person name="Nagy L.G."/>
            <person name="Floudas D."/>
            <person name="Copeland A."/>
            <person name="Barry K.W."/>
            <person name="Cichocki N."/>
            <person name="Veneault-Fourrey C."/>
            <person name="LaButti K."/>
            <person name="Lindquist E.A."/>
            <person name="Lipzen A."/>
            <person name="Lundell T."/>
            <person name="Morin E."/>
            <person name="Murat C."/>
            <person name="Riley R."/>
            <person name="Ohm R."/>
            <person name="Sun H."/>
            <person name="Tunlid A."/>
            <person name="Henrissat B."/>
            <person name="Grigoriev I.V."/>
            <person name="Hibbett D.S."/>
            <person name="Martin F."/>
        </authorList>
    </citation>
    <scope>NUCLEOTIDE SEQUENCE [LARGE SCALE GENOMIC DNA]</scope>
    <source>
        <strain evidence="15">ATCC 200175</strain>
    </source>
</reference>
<feature type="compositionally biased region" description="Pro residues" evidence="13">
    <location>
        <begin position="248"/>
        <end position="260"/>
    </location>
</feature>
<evidence type="ECO:0000313" key="14">
    <source>
        <dbReference type="EMBL" id="KIJ12785.1"/>
    </source>
</evidence>
<dbReference type="Pfam" id="PF09731">
    <property type="entry name" value="Mitofilin"/>
    <property type="match status" value="1"/>
</dbReference>